<dbReference type="AlphaFoldDB" id="A0A833SQX2"/>
<comment type="caution">
    <text evidence="2">The sequence shown here is derived from an EMBL/GenBank/DDBJ whole genome shotgun (WGS) entry which is preliminary data.</text>
</comment>
<keyword evidence="1" id="KW-0732">Signal</keyword>
<proteinExistence type="predicted"/>
<sequence length="177" mass="19628">MPDCILLLILASLVPACSATDSRRSTPESSFEWVLDPHAAERCANGSVDCVSHVKYGYNVVPVNVSTDAKLVMQSAERPAKLSAVVNLETFTQPGCVISGCHTVKLLGVLPREDCFNSQVKKVADQPDEKSVKIDFGGIYYEHLPSGELYVKYERRNYLTSEDTCTYEIKSGSKRWF</sequence>
<protein>
    <submittedName>
        <fullName evidence="2">Uncharacterized protein</fullName>
    </submittedName>
</protein>
<keyword evidence="3" id="KW-1185">Reference proteome</keyword>
<dbReference type="Proteomes" id="UP000602510">
    <property type="component" value="Unassembled WGS sequence"/>
</dbReference>
<feature type="chain" id="PRO_5032998508" evidence="1">
    <location>
        <begin position="20"/>
        <end position="177"/>
    </location>
</feature>
<dbReference type="EMBL" id="WSZM01000239">
    <property type="protein sequence ID" value="KAF4037418.1"/>
    <property type="molecule type" value="Genomic_DNA"/>
</dbReference>
<evidence type="ECO:0000256" key="1">
    <source>
        <dbReference type="SAM" id="SignalP"/>
    </source>
</evidence>
<evidence type="ECO:0000313" key="2">
    <source>
        <dbReference type="EMBL" id="KAF4037418.1"/>
    </source>
</evidence>
<evidence type="ECO:0000313" key="3">
    <source>
        <dbReference type="Proteomes" id="UP000602510"/>
    </source>
</evidence>
<reference evidence="2" key="1">
    <citation type="submission" date="2020-04" db="EMBL/GenBank/DDBJ databases">
        <title>Hybrid Assembly of Korean Phytophthora infestans isolates.</title>
        <authorList>
            <person name="Prokchorchik M."/>
            <person name="Lee Y."/>
            <person name="Seo J."/>
            <person name="Cho J.-H."/>
            <person name="Park Y.-E."/>
            <person name="Jang D.-C."/>
            <person name="Im J.-S."/>
            <person name="Choi J.-G."/>
            <person name="Park H.-J."/>
            <person name="Lee G.-B."/>
            <person name="Lee Y.-G."/>
            <person name="Hong S.-Y."/>
            <person name="Cho K."/>
            <person name="Sohn K.H."/>
        </authorList>
    </citation>
    <scope>NUCLEOTIDE SEQUENCE</scope>
    <source>
        <strain evidence="2">KR_1_A1</strain>
    </source>
</reference>
<accession>A0A833SQX2</accession>
<feature type="signal peptide" evidence="1">
    <location>
        <begin position="1"/>
        <end position="19"/>
    </location>
</feature>
<gene>
    <name evidence="2" type="ORF">GN244_ATG10460</name>
</gene>
<organism evidence="2 3">
    <name type="scientific">Phytophthora infestans</name>
    <name type="common">Potato late blight agent</name>
    <name type="synonym">Botrytis infestans</name>
    <dbReference type="NCBI Taxonomy" id="4787"/>
    <lineage>
        <taxon>Eukaryota</taxon>
        <taxon>Sar</taxon>
        <taxon>Stramenopiles</taxon>
        <taxon>Oomycota</taxon>
        <taxon>Peronosporomycetes</taxon>
        <taxon>Peronosporales</taxon>
        <taxon>Peronosporaceae</taxon>
        <taxon>Phytophthora</taxon>
    </lineage>
</organism>
<name>A0A833SQX2_PHYIN</name>